<reference evidence="2" key="2">
    <citation type="submission" date="2020-05" db="UniProtKB">
        <authorList>
            <consortium name="EnsemblMetazoa"/>
        </authorList>
    </citation>
    <scope>IDENTIFICATION</scope>
    <source>
        <strain evidence="2">Epiroticus2</strain>
    </source>
</reference>
<feature type="compositionally biased region" description="Polar residues" evidence="1">
    <location>
        <begin position="538"/>
        <end position="556"/>
    </location>
</feature>
<evidence type="ECO:0000313" key="2">
    <source>
        <dbReference type="EnsemblMetazoa" id="AEPI001444-PA"/>
    </source>
</evidence>
<feature type="compositionally biased region" description="Polar residues" evidence="1">
    <location>
        <begin position="1"/>
        <end position="14"/>
    </location>
</feature>
<dbReference type="STRING" id="199890.A0A182P3F9"/>
<reference evidence="3" key="1">
    <citation type="submission" date="2013-03" db="EMBL/GenBank/DDBJ databases">
        <title>The Genome Sequence of Anopheles epiroticus epiroticus2.</title>
        <authorList>
            <consortium name="The Broad Institute Genomics Platform"/>
            <person name="Neafsey D.E."/>
            <person name="Howell P."/>
            <person name="Walker B."/>
            <person name="Young S.K."/>
            <person name="Zeng Q."/>
            <person name="Gargeya S."/>
            <person name="Fitzgerald M."/>
            <person name="Haas B."/>
            <person name="Abouelleil A."/>
            <person name="Allen A.W."/>
            <person name="Alvarado L."/>
            <person name="Arachchi H.M."/>
            <person name="Berlin A.M."/>
            <person name="Chapman S.B."/>
            <person name="Gainer-Dewar J."/>
            <person name="Goldberg J."/>
            <person name="Griggs A."/>
            <person name="Gujja S."/>
            <person name="Hansen M."/>
            <person name="Howarth C."/>
            <person name="Imamovic A."/>
            <person name="Ireland A."/>
            <person name="Larimer J."/>
            <person name="McCowan C."/>
            <person name="Murphy C."/>
            <person name="Pearson M."/>
            <person name="Poon T.W."/>
            <person name="Priest M."/>
            <person name="Roberts A."/>
            <person name="Saif S."/>
            <person name="Shea T."/>
            <person name="Sisk P."/>
            <person name="Sykes S."/>
            <person name="Wortman J."/>
            <person name="Nusbaum C."/>
            <person name="Birren B."/>
        </authorList>
    </citation>
    <scope>NUCLEOTIDE SEQUENCE [LARGE SCALE GENOMIC DNA]</scope>
    <source>
        <strain evidence="3">Epiroticus2</strain>
    </source>
</reference>
<name>A0A182P3F9_9DIPT</name>
<feature type="compositionally biased region" description="Polar residues" evidence="1">
    <location>
        <begin position="179"/>
        <end position="196"/>
    </location>
</feature>
<dbReference type="AlphaFoldDB" id="A0A182P3F9"/>
<protein>
    <recommendedName>
        <fullName evidence="4">Hairless</fullName>
    </recommendedName>
</protein>
<feature type="region of interest" description="Disordered" evidence="1">
    <location>
        <begin position="381"/>
        <end position="447"/>
    </location>
</feature>
<feature type="compositionally biased region" description="Basic and acidic residues" evidence="1">
    <location>
        <begin position="811"/>
        <end position="820"/>
    </location>
</feature>
<feature type="compositionally biased region" description="Low complexity" evidence="1">
    <location>
        <begin position="215"/>
        <end position="236"/>
    </location>
</feature>
<feature type="compositionally biased region" description="Low complexity" evidence="1">
    <location>
        <begin position="406"/>
        <end position="417"/>
    </location>
</feature>
<feature type="compositionally biased region" description="Low complexity" evidence="1">
    <location>
        <begin position="425"/>
        <end position="434"/>
    </location>
</feature>
<feature type="compositionally biased region" description="Low complexity" evidence="1">
    <location>
        <begin position="640"/>
        <end position="658"/>
    </location>
</feature>
<feature type="compositionally biased region" description="Basic and acidic residues" evidence="1">
    <location>
        <begin position="129"/>
        <end position="151"/>
    </location>
</feature>
<sequence>MVSDDNSSIQSSPWQRDHCWKQANPRPNISKELSLCYFRPLKARRLISPDTRSWSRRKRRRPYDTNLPPEIKAKPRPKAPSGTENGATKKETDKQDSSKATGTDGDGEKEKCNGTTPMDTSEVASEGEENVKKQKDTKQNGPVEDNHEHSNGHHHPPVNGRAHFRSSRSKRAWGKNLASIVQTLTEQQQTKSTNSLASPAGGAGSAVGPFRVGTAAERGSSSSASFRSSVFASSAVLQHVSPRKRILRELEKVSLDDVGSGGTGTSTKRSRPKSGSAAGTTPVIVTATTATPLSTLTTNGTGGSQNGGSAQQHHSSNSSSKTNGHLNGSGSLANGITGGPAKQPMNGVGSSKSPVTIPSAPVPAPVSRPFSSYSITSLLGHGTSGGETSSSVNSSSSDAAQRKADASVASVTSTASHHLYHHQQHPLSPHHQYQGSPYLGKEPLAVGSKSPVMTDSIHHAHYLSQLGSNRYGGYGAKKRSPSYGGGNGTAASPGATSGGSSVDPTNDSATTPPYSGSGATPGGGSRSAISYRPGYQMSGASSHSPPASNGSPQHYSRASPLNFGRGAQHSPPPALQHHPHNRSTGTSLSPRASPSSIGGQASTPTSAMASLTTGSSPSTTIRTVPKKTAALRQPFAGGHSPSSASPSRERSNSNTSSSSHKKDSQPEGSDSVDGPTLNHYGAATPTSPAGVIRPSTVIASPTMHHPVANAFYPLYQGPPLGASSSPSSMNAAAVAAAAAAAAAASSVPFHPASLSYYQQMYTAATMAAYRTPLWMHYPGLPAVAAPHGPHMMQSHPQPPASSAAAPSISAAERRMLDRRTPSSPPPPPQPVAITEPSDSQRPQHSILATSSSTSTALNYSVTALSSSSRDIVNGGSAFSSPSGSSWPTDAVGYQHHPDHSARSTAAVVSSATAKDEPSNDVPLNLSKH</sequence>
<feature type="region of interest" description="Disordered" evidence="1">
    <location>
        <begin position="1"/>
        <end position="32"/>
    </location>
</feature>
<feature type="compositionally biased region" description="Basic residues" evidence="1">
    <location>
        <begin position="152"/>
        <end position="173"/>
    </location>
</feature>
<feature type="compositionally biased region" description="Low complexity" evidence="1">
    <location>
        <begin position="381"/>
        <end position="397"/>
    </location>
</feature>
<organism evidence="2 3">
    <name type="scientific">Anopheles epiroticus</name>
    <dbReference type="NCBI Taxonomy" id="199890"/>
    <lineage>
        <taxon>Eukaryota</taxon>
        <taxon>Metazoa</taxon>
        <taxon>Ecdysozoa</taxon>
        <taxon>Arthropoda</taxon>
        <taxon>Hexapoda</taxon>
        <taxon>Insecta</taxon>
        <taxon>Pterygota</taxon>
        <taxon>Neoptera</taxon>
        <taxon>Endopterygota</taxon>
        <taxon>Diptera</taxon>
        <taxon>Nematocera</taxon>
        <taxon>Culicoidea</taxon>
        <taxon>Culicidae</taxon>
        <taxon>Anophelinae</taxon>
        <taxon>Anopheles</taxon>
    </lineage>
</organism>
<proteinExistence type="predicted"/>
<feature type="region of interest" description="Disordered" evidence="1">
    <location>
        <begin position="875"/>
        <end position="928"/>
    </location>
</feature>
<evidence type="ECO:0008006" key="4">
    <source>
        <dbReference type="Google" id="ProtNLM"/>
    </source>
</evidence>
<feature type="compositionally biased region" description="Low complexity" evidence="1">
    <location>
        <begin position="902"/>
        <end position="912"/>
    </location>
</feature>
<dbReference type="EnsemblMetazoa" id="AEPI001444-RA">
    <property type="protein sequence ID" value="AEPI001444-PA"/>
    <property type="gene ID" value="AEPI001444"/>
</dbReference>
<feature type="compositionally biased region" description="Low complexity" evidence="1">
    <location>
        <begin position="800"/>
        <end position="810"/>
    </location>
</feature>
<feature type="compositionally biased region" description="Polar residues" evidence="1">
    <location>
        <begin position="582"/>
        <end position="622"/>
    </location>
</feature>
<evidence type="ECO:0000256" key="1">
    <source>
        <dbReference type="SAM" id="MobiDB-lite"/>
    </source>
</evidence>
<feature type="region of interest" description="Disordered" evidence="1">
    <location>
        <begin position="478"/>
        <end position="693"/>
    </location>
</feature>
<feature type="compositionally biased region" description="Low complexity" evidence="1">
    <location>
        <begin position="875"/>
        <end position="885"/>
    </location>
</feature>
<dbReference type="Proteomes" id="UP000075885">
    <property type="component" value="Unassembled WGS sequence"/>
</dbReference>
<feature type="compositionally biased region" description="Low complexity" evidence="1">
    <location>
        <begin position="307"/>
        <end position="320"/>
    </location>
</feature>
<feature type="compositionally biased region" description="Polar residues" evidence="1">
    <location>
        <begin position="321"/>
        <end position="334"/>
    </location>
</feature>
<feature type="compositionally biased region" description="Polar residues" evidence="1">
    <location>
        <begin position="836"/>
        <end position="848"/>
    </location>
</feature>
<dbReference type="VEuPathDB" id="VectorBase:AEPI001444"/>
<evidence type="ECO:0000313" key="3">
    <source>
        <dbReference type="Proteomes" id="UP000075885"/>
    </source>
</evidence>
<feature type="compositionally biased region" description="Low complexity" evidence="1">
    <location>
        <begin position="489"/>
        <end position="501"/>
    </location>
</feature>
<keyword evidence="3" id="KW-1185">Reference proteome</keyword>
<feature type="region of interest" description="Disordered" evidence="1">
    <location>
        <begin position="788"/>
        <end position="852"/>
    </location>
</feature>
<feature type="region of interest" description="Disordered" evidence="1">
    <location>
        <begin position="46"/>
        <end position="360"/>
    </location>
</feature>
<accession>A0A182P3F9</accession>
<feature type="compositionally biased region" description="Basic and acidic residues" evidence="1">
    <location>
        <begin position="87"/>
        <end position="97"/>
    </location>
</feature>
<feature type="compositionally biased region" description="Low complexity" evidence="1">
    <location>
        <begin position="277"/>
        <end position="299"/>
    </location>
</feature>
<feature type="compositionally biased region" description="Polar residues" evidence="1">
    <location>
        <begin position="113"/>
        <end position="123"/>
    </location>
</feature>
<feature type="compositionally biased region" description="Polar residues" evidence="1">
    <location>
        <begin position="502"/>
        <end position="518"/>
    </location>
</feature>